<dbReference type="InterPro" id="IPR045943">
    <property type="entry name" value="DUF6363"/>
</dbReference>
<protein>
    <submittedName>
        <fullName evidence="6">Patatin family protein</fullName>
    </submittedName>
</protein>
<dbReference type="PANTHER" id="PTHR14226:SF25">
    <property type="entry name" value="PHOSPHOESTERASE"/>
    <property type="match status" value="1"/>
</dbReference>
<sequence>MPHVPHGNRALVVEGGAMRGVFAAGVLDAFIEADFYPFDFVIGVSAGSTAALSYLSGDYERTFNIFSRQGISPEFINFRRALTGGHLTDIKWLLEETLREVELDQDTFKARGIPLYVVSTRIRDGKPCYSEVCAENMYPVLSATCAIPIAYRDYPQLRGMAMADGGLSDSIPVETAYNWGARDITVILSQGHGYRKRPANRMFANTVLRKQPALAKATRQRYSHYNKSLDFIDAPPEDSRVRMIAPGPEFRLSRLSRNLEALKKGYLHGKHKGKEFVHHLMVRNGHHE</sequence>
<dbReference type="InterPro" id="IPR002641">
    <property type="entry name" value="PNPLA_dom"/>
</dbReference>
<dbReference type="Pfam" id="PF01734">
    <property type="entry name" value="Patatin"/>
    <property type="match status" value="1"/>
</dbReference>
<feature type="short sequence motif" description="GXSXG" evidence="4">
    <location>
        <begin position="43"/>
        <end position="47"/>
    </location>
</feature>
<evidence type="ECO:0000259" key="5">
    <source>
        <dbReference type="PROSITE" id="PS51635"/>
    </source>
</evidence>
<comment type="caution">
    <text evidence="4">Lacks conserved residue(s) required for the propagation of feature annotation.</text>
</comment>
<comment type="caution">
    <text evidence="6">The sequence shown here is derived from an EMBL/GenBank/DDBJ whole genome shotgun (WGS) entry which is preliminary data.</text>
</comment>
<dbReference type="SUPFAM" id="SSF52151">
    <property type="entry name" value="FabD/lysophospholipase-like"/>
    <property type="match status" value="1"/>
</dbReference>
<keyword evidence="7" id="KW-1185">Reference proteome</keyword>
<dbReference type="AlphaFoldDB" id="A0A432WAU1"/>
<feature type="domain" description="PNPLA" evidence="5">
    <location>
        <begin position="11"/>
        <end position="177"/>
    </location>
</feature>
<feature type="active site" description="Nucleophile" evidence="4">
    <location>
        <position position="45"/>
    </location>
</feature>
<name>A0A432WAU1_9GAMM</name>
<dbReference type="Gene3D" id="3.40.1090.10">
    <property type="entry name" value="Cytosolic phospholipase A2 catalytic domain"/>
    <property type="match status" value="2"/>
</dbReference>
<dbReference type="OrthoDB" id="9802424at2"/>
<dbReference type="CDD" id="cd07208">
    <property type="entry name" value="Pat_hypo_Ecoli_yjju_like"/>
    <property type="match status" value="1"/>
</dbReference>
<dbReference type="Proteomes" id="UP000288293">
    <property type="component" value="Unassembled WGS sequence"/>
</dbReference>
<evidence type="ECO:0000256" key="3">
    <source>
        <dbReference type="ARBA" id="ARBA00023098"/>
    </source>
</evidence>
<dbReference type="InterPro" id="IPR016035">
    <property type="entry name" value="Acyl_Trfase/lysoPLipase"/>
</dbReference>
<evidence type="ECO:0000313" key="6">
    <source>
        <dbReference type="EMBL" id="RUO27161.1"/>
    </source>
</evidence>
<feature type="short sequence motif" description="DGA/G" evidence="4">
    <location>
        <begin position="164"/>
        <end position="166"/>
    </location>
</feature>
<evidence type="ECO:0000256" key="1">
    <source>
        <dbReference type="ARBA" id="ARBA00022801"/>
    </source>
</evidence>
<dbReference type="PANTHER" id="PTHR14226">
    <property type="entry name" value="NEUROPATHY TARGET ESTERASE/SWISS CHEESE D.MELANOGASTER"/>
    <property type="match status" value="1"/>
</dbReference>
<dbReference type="GO" id="GO:0016787">
    <property type="term" value="F:hydrolase activity"/>
    <property type="evidence" value="ECO:0007669"/>
    <property type="project" value="UniProtKB-UniRule"/>
</dbReference>
<dbReference type="Pfam" id="PF19890">
    <property type="entry name" value="DUF6363"/>
    <property type="match status" value="1"/>
</dbReference>
<evidence type="ECO:0000256" key="4">
    <source>
        <dbReference type="PROSITE-ProRule" id="PRU01161"/>
    </source>
</evidence>
<dbReference type="EMBL" id="PIPL01000001">
    <property type="protein sequence ID" value="RUO27161.1"/>
    <property type="molecule type" value="Genomic_DNA"/>
</dbReference>
<dbReference type="InterPro" id="IPR050301">
    <property type="entry name" value="NTE"/>
</dbReference>
<keyword evidence="1 4" id="KW-0378">Hydrolase</keyword>
<keyword evidence="3 4" id="KW-0443">Lipid metabolism</keyword>
<dbReference type="PROSITE" id="PS51635">
    <property type="entry name" value="PNPLA"/>
    <property type="match status" value="1"/>
</dbReference>
<organism evidence="6 7">
    <name type="scientific">Aliidiomarina minuta</name>
    <dbReference type="NCBI Taxonomy" id="880057"/>
    <lineage>
        <taxon>Bacteria</taxon>
        <taxon>Pseudomonadati</taxon>
        <taxon>Pseudomonadota</taxon>
        <taxon>Gammaproteobacteria</taxon>
        <taxon>Alteromonadales</taxon>
        <taxon>Idiomarinaceae</taxon>
        <taxon>Aliidiomarina</taxon>
    </lineage>
</organism>
<accession>A0A432WAU1</accession>
<keyword evidence="2 4" id="KW-0442">Lipid degradation</keyword>
<evidence type="ECO:0000313" key="7">
    <source>
        <dbReference type="Proteomes" id="UP000288293"/>
    </source>
</evidence>
<dbReference type="InterPro" id="IPR037483">
    <property type="entry name" value="YjjU-like"/>
</dbReference>
<feature type="active site" description="Proton acceptor" evidence="4">
    <location>
        <position position="164"/>
    </location>
</feature>
<proteinExistence type="predicted"/>
<reference evidence="6 7" key="1">
    <citation type="journal article" date="2011" name="Front. Microbiol.">
        <title>Genomic signatures of strain selection and enhancement in Bacillus atrophaeus var. globigii, a historical biowarfare simulant.</title>
        <authorList>
            <person name="Gibbons H.S."/>
            <person name="Broomall S.M."/>
            <person name="McNew L.A."/>
            <person name="Daligault H."/>
            <person name="Chapman C."/>
            <person name="Bruce D."/>
            <person name="Karavis M."/>
            <person name="Krepps M."/>
            <person name="McGregor P.A."/>
            <person name="Hong C."/>
            <person name="Park K.H."/>
            <person name="Akmal A."/>
            <person name="Feldman A."/>
            <person name="Lin J.S."/>
            <person name="Chang W.E."/>
            <person name="Higgs B.W."/>
            <person name="Demirev P."/>
            <person name="Lindquist J."/>
            <person name="Liem A."/>
            <person name="Fochler E."/>
            <person name="Read T.D."/>
            <person name="Tapia R."/>
            <person name="Johnson S."/>
            <person name="Bishop-Lilly K.A."/>
            <person name="Detter C."/>
            <person name="Han C."/>
            <person name="Sozhamannan S."/>
            <person name="Rosenzweig C.N."/>
            <person name="Skowronski E.W."/>
        </authorList>
    </citation>
    <scope>NUCLEOTIDE SEQUENCE [LARGE SCALE GENOMIC DNA]</scope>
    <source>
        <strain evidence="6 7">MLST1</strain>
    </source>
</reference>
<dbReference type="GO" id="GO:0016042">
    <property type="term" value="P:lipid catabolic process"/>
    <property type="evidence" value="ECO:0007669"/>
    <property type="project" value="UniProtKB-UniRule"/>
</dbReference>
<evidence type="ECO:0000256" key="2">
    <source>
        <dbReference type="ARBA" id="ARBA00022963"/>
    </source>
</evidence>
<gene>
    <name evidence="6" type="ORF">CWE09_09965</name>
</gene>